<evidence type="ECO:0000256" key="8">
    <source>
        <dbReference type="ARBA" id="ARBA00023034"/>
    </source>
</evidence>
<evidence type="ECO:0000256" key="1">
    <source>
        <dbReference type="ARBA" id="ARBA00004323"/>
    </source>
</evidence>
<dbReference type="OMA" id="GHQFCNV"/>
<keyword evidence="8 10" id="KW-0333">Golgi apparatus</keyword>
<dbReference type="Pfam" id="PF01762">
    <property type="entry name" value="Galactosyl_T"/>
    <property type="match status" value="1"/>
</dbReference>
<evidence type="ECO:0000256" key="9">
    <source>
        <dbReference type="ARBA" id="ARBA00023136"/>
    </source>
</evidence>
<dbReference type="EC" id="2.4.1.-" evidence="10"/>
<evidence type="ECO:0000256" key="3">
    <source>
        <dbReference type="ARBA" id="ARBA00022676"/>
    </source>
</evidence>
<dbReference type="KEGG" id="dhe:111603099"/>
<name>A0A6J1MGY9_DROHY</name>
<sequence>MGYAARGDVELAEQCTLLDDQDHADDESRLSQASIRDARKLHHRRQRLRCSSPRFLRKICHFVLCIFVILLFRYIILPNISIYVQKRHVPLADWSANTSLDIKDYIQAQQETSLITPRDFCRNKTFLIIAVCTGLSNFVERQTIRETWGNTTEFNYAAFAKLHGHLKGHYQPPMEKRLQLYADYLKGEGENLTASVRIVFIVGRNSYESHLGNETLVRLQSEAEIYNDIIQESFIDTYNNLTLKSVMALKHISKSCLKTCAYFVKCDDDTFVNVPNLLHFLLGGTVPLYNDTLDYHDRSSMVVMSQYNRLNATTGIMIGHQFCNVVPVSDVSSKWYIPYYMFQGEVYPKYLSGAGYLMSIDVVERLFEASLNTSLIYLEDIYITGLCANRANIKRQHQALFSFTNSPHLCAFKGSITQHQIKEESMIEAYRFVTNYTKICPPPGRYLNHMRLRNRSNC</sequence>
<evidence type="ECO:0000313" key="12">
    <source>
        <dbReference type="RefSeq" id="XP_023176331.1"/>
    </source>
</evidence>
<evidence type="ECO:0000313" key="11">
    <source>
        <dbReference type="Proteomes" id="UP000504633"/>
    </source>
</evidence>
<evidence type="ECO:0000256" key="6">
    <source>
        <dbReference type="ARBA" id="ARBA00022968"/>
    </source>
</evidence>
<dbReference type="OrthoDB" id="5512589at2759"/>
<gene>
    <name evidence="12" type="primary">LOC111603099</name>
</gene>
<evidence type="ECO:0000256" key="5">
    <source>
        <dbReference type="ARBA" id="ARBA00022692"/>
    </source>
</evidence>
<accession>A0A6J1MGY9</accession>
<dbReference type="GO" id="GO:0016758">
    <property type="term" value="F:hexosyltransferase activity"/>
    <property type="evidence" value="ECO:0007669"/>
    <property type="project" value="InterPro"/>
</dbReference>
<reference evidence="12" key="1">
    <citation type="submission" date="2025-08" db="UniProtKB">
        <authorList>
            <consortium name="RefSeq"/>
        </authorList>
    </citation>
    <scope>IDENTIFICATION</scope>
    <source>
        <strain evidence="12">15085-1641.00</strain>
        <tissue evidence="12">Whole body</tissue>
    </source>
</reference>
<evidence type="ECO:0000256" key="7">
    <source>
        <dbReference type="ARBA" id="ARBA00022989"/>
    </source>
</evidence>
<organism evidence="11 12">
    <name type="scientific">Drosophila hydei</name>
    <name type="common">Fruit fly</name>
    <dbReference type="NCBI Taxonomy" id="7224"/>
    <lineage>
        <taxon>Eukaryota</taxon>
        <taxon>Metazoa</taxon>
        <taxon>Ecdysozoa</taxon>
        <taxon>Arthropoda</taxon>
        <taxon>Hexapoda</taxon>
        <taxon>Insecta</taxon>
        <taxon>Pterygota</taxon>
        <taxon>Neoptera</taxon>
        <taxon>Endopterygota</taxon>
        <taxon>Diptera</taxon>
        <taxon>Brachycera</taxon>
        <taxon>Muscomorpha</taxon>
        <taxon>Ephydroidea</taxon>
        <taxon>Drosophilidae</taxon>
        <taxon>Drosophila</taxon>
    </lineage>
</organism>
<dbReference type="GO" id="GO:0006493">
    <property type="term" value="P:protein O-linked glycosylation"/>
    <property type="evidence" value="ECO:0007669"/>
    <property type="project" value="TreeGrafter"/>
</dbReference>
<keyword evidence="6 10" id="KW-0735">Signal-anchor</keyword>
<dbReference type="Gene3D" id="3.90.550.50">
    <property type="match status" value="1"/>
</dbReference>
<dbReference type="GO" id="GO:0000139">
    <property type="term" value="C:Golgi membrane"/>
    <property type="evidence" value="ECO:0007669"/>
    <property type="project" value="UniProtKB-SubCell"/>
</dbReference>
<keyword evidence="5 10" id="KW-0812">Transmembrane</keyword>
<dbReference type="InterPro" id="IPR002659">
    <property type="entry name" value="Glyco_trans_31"/>
</dbReference>
<dbReference type="Proteomes" id="UP000504633">
    <property type="component" value="Unplaced"/>
</dbReference>
<comment type="similarity">
    <text evidence="2 10">Belongs to the glycosyltransferase 31 family.</text>
</comment>
<comment type="subcellular location">
    <subcellularLocation>
        <location evidence="1 10">Golgi apparatus membrane</location>
        <topology evidence="1 10">Single-pass type II membrane protein</topology>
    </subcellularLocation>
</comment>
<feature type="transmembrane region" description="Helical" evidence="10">
    <location>
        <begin position="55"/>
        <end position="76"/>
    </location>
</feature>
<keyword evidence="9 10" id="KW-0472">Membrane</keyword>
<keyword evidence="3 10" id="KW-0328">Glycosyltransferase</keyword>
<dbReference type="PANTHER" id="PTHR11214">
    <property type="entry name" value="BETA-1,3-N-ACETYLGLUCOSAMINYLTRANSFERASE"/>
    <property type="match status" value="1"/>
</dbReference>
<evidence type="ECO:0000256" key="2">
    <source>
        <dbReference type="ARBA" id="ARBA00008661"/>
    </source>
</evidence>
<dbReference type="RefSeq" id="XP_023176331.1">
    <property type="nucleotide sequence ID" value="XM_023320563.2"/>
</dbReference>
<keyword evidence="7 10" id="KW-1133">Transmembrane helix</keyword>
<protein>
    <recommendedName>
        <fullName evidence="10">Hexosyltransferase</fullName>
        <ecNumber evidence="10">2.4.1.-</ecNumber>
    </recommendedName>
</protein>
<dbReference type="GeneID" id="111603099"/>
<proteinExistence type="inferred from homology"/>
<keyword evidence="4" id="KW-0808">Transferase</keyword>
<dbReference type="PANTHER" id="PTHR11214:SF314">
    <property type="entry name" value="HEXOSYLTRANSFERASE"/>
    <property type="match status" value="1"/>
</dbReference>
<dbReference type="AlphaFoldDB" id="A0A6J1MGY9"/>
<evidence type="ECO:0000256" key="4">
    <source>
        <dbReference type="ARBA" id="ARBA00022679"/>
    </source>
</evidence>
<keyword evidence="11" id="KW-1185">Reference proteome</keyword>
<evidence type="ECO:0000256" key="10">
    <source>
        <dbReference type="RuleBase" id="RU363063"/>
    </source>
</evidence>